<feature type="compositionally biased region" description="Polar residues" evidence="1">
    <location>
        <begin position="1"/>
        <end position="15"/>
    </location>
</feature>
<dbReference type="EMBL" id="MEKH01000004">
    <property type="protein sequence ID" value="ODO08995.1"/>
    <property type="molecule type" value="Genomic_DNA"/>
</dbReference>
<feature type="region of interest" description="Disordered" evidence="1">
    <location>
        <begin position="1"/>
        <end position="103"/>
    </location>
</feature>
<evidence type="ECO:0000313" key="3">
    <source>
        <dbReference type="Proteomes" id="UP000095149"/>
    </source>
</evidence>
<reference evidence="2 3" key="1">
    <citation type="submission" date="2016-06" db="EMBL/GenBank/DDBJ databases">
        <title>Evolution of pathogenesis and genome organization in the Tremellales.</title>
        <authorList>
            <person name="Cuomo C."/>
            <person name="Litvintseva A."/>
            <person name="Heitman J."/>
            <person name="Chen Y."/>
            <person name="Sun S."/>
            <person name="Springer D."/>
            <person name="Dromer F."/>
            <person name="Young S."/>
            <person name="Zeng Q."/>
            <person name="Chapman S."/>
            <person name="Gujja S."/>
            <person name="Saif S."/>
            <person name="Birren B."/>
        </authorList>
    </citation>
    <scope>NUCLEOTIDE SEQUENCE [LARGE SCALE GENOMIC DNA]</scope>
    <source>
        <strain evidence="2 3">CBS 6273</strain>
    </source>
</reference>
<evidence type="ECO:0000313" key="2">
    <source>
        <dbReference type="EMBL" id="ODO08995.1"/>
    </source>
</evidence>
<sequence length="240" mass="24713">MAPNNDRQQSSTSSAAVDGAPSSGTLYASAPATSTPFSSSSSNPFSPDYRLTAEDLASTRPEELPTGNPFDLRDFPLPSSRFASGGRRETGGPGGSRGVLASSSRWHTLTTPAGRANGAQYTLNPSTGLTTILISDMTPESRIDGAVKFQVSSASLEGGGGYGWDRWVEDVVQYHMVVGCGDGGDGGGGGGGGGYGLGSMDDAVNVIYEGASEAEKRGVERNALETLKEIYTQITSQANA</sequence>
<dbReference type="AlphaFoldDB" id="A0A1E3K7L9"/>
<accession>A0A1E3K7L9</accession>
<protein>
    <submittedName>
        <fullName evidence="2">Uncharacterized protein</fullName>
    </submittedName>
</protein>
<organism evidence="2 3">
    <name type="scientific">Cryptococcus amylolentus CBS 6273</name>
    <dbReference type="NCBI Taxonomy" id="1296118"/>
    <lineage>
        <taxon>Eukaryota</taxon>
        <taxon>Fungi</taxon>
        <taxon>Dikarya</taxon>
        <taxon>Basidiomycota</taxon>
        <taxon>Agaricomycotina</taxon>
        <taxon>Tremellomycetes</taxon>
        <taxon>Tremellales</taxon>
        <taxon>Cryptococcaceae</taxon>
        <taxon>Cryptococcus</taxon>
    </lineage>
</organism>
<proteinExistence type="predicted"/>
<gene>
    <name evidence="2" type="ORF">I350_02588</name>
</gene>
<dbReference type="OrthoDB" id="10418604at2759"/>
<name>A0A1E3K7L9_9TREE</name>
<evidence type="ECO:0000256" key="1">
    <source>
        <dbReference type="SAM" id="MobiDB-lite"/>
    </source>
</evidence>
<comment type="caution">
    <text evidence="2">The sequence shown here is derived from an EMBL/GenBank/DDBJ whole genome shotgun (WGS) entry which is preliminary data.</text>
</comment>
<feature type="compositionally biased region" description="Low complexity" evidence="1">
    <location>
        <begin position="28"/>
        <end position="47"/>
    </location>
</feature>
<dbReference type="Proteomes" id="UP000095149">
    <property type="component" value="Unassembled WGS sequence"/>
</dbReference>